<dbReference type="EMBL" id="JAUJYN010000009">
    <property type="protein sequence ID" value="KAK1262851.1"/>
    <property type="molecule type" value="Genomic_DNA"/>
</dbReference>
<sequence>MYLSVPHSNALVITLRIANYNVKQILVDTGSLADILFMQPYLKMGLKPSSLEPMRDPLIAFNGSQAVLAGWITLPVRAGEETILTEFIVMDLPSPYNAILGHTWLGPMNAIPSTYHQKLCFLTSHGIMEIQGDQSVARRCYAIATSSKAKAKKQHGGEDDIHPKR</sequence>
<dbReference type="AlphaFoldDB" id="A0AAV9AFR0"/>
<dbReference type="PANTHER" id="PTHR33240:SF8">
    <property type="entry name" value="OS03G0439900 PROTEIN"/>
    <property type="match status" value="1"/>
</dbReference>
<dbReference type="SUPFAM" id="SSF50630">
    <property type="entry name" value="Acid proteases"/>
    <property type="match status" value="1"/>
</dbReference>
<dbReference type="InterPro" id="IPR021109">
    <property type="entry name" value="Peptidase_aspartic_dom_sf"/>
</dbReference>
<reference evidence="1" key="1">
    <citation type="journal article" date="2023" name="Nat. Commun.">
        <title>Diploid and tetraploid genomes of Acorus and the evolution of monocots.</title>
        <authorList>
            <person name="Ma L."/>
            <person name="Liu K.W."/>
            <person name="Li Z."/>
            <person name="Hsiao Y.Y."/>
            <person name="Qi Y."/>
            <person name="Fu T."/>
            <person name="Tang G.D."/>
            <person name="Zhang D."/>
            <person name="Sun W.H."/>
            <person name="Liu D.K."/>
            <person name="Li Y."/>
            <person name="Chen G.Z."/>
            <person name="Liu X.D."/>
            <person name="Liao X.Y."/>
            <person name="Jiang Y.T."/>
            <person name="Yu X."/>
            <person name="Hao Y."/>
            <person name="Huang J."/>
            <person name="Zhao X.W."/>
            <person name="Ke S."/>
            <person name="Chen Y.Y."/>
            <person name="Wu W.L."/>
            <person name="Hsu J.L."/>
            <person name="Lin Y.F."/>
            <person name="Huang M.D."/>
            <person name="Li C.Y."/>
            <person name="Huang L."/>
            <person name="Wang Z.W."/>
            <person name="Zhao X."/>
            <person name="Zhong W.Y."/>
            <person name="Peng D.H."/>
            <person name="Ahmad S."/>
            <person name="Lan S."/>
            <person name="Zhang J.S."/>
            <person name="Tsai W.C."/>
            <person name="Van de Peer Y."/>
            <person name="Liu Z.J."/>
        </authorList>
    </citation>
    <scope>NUCLEOTIDE SEQUENCE</scope>
    <source>
        <strain evidence="1">SCP</strain>
    </source>
</reference>
<keyword evidence="2" id="KW-1185">Reference proteome</keyword>
<reference evidence="1" key="2">
    <citation type="submission" date="2023-06" db="EMBL/GenBank/DDBJ databases">
        <authorList>
            <person name="Ma L."/>
            <person name="Liu K.-W."/>
            <person name="Li Z."/>
            <person name="Hsiao Y.-Y."/>
            <person name="Qi Y."/>
            <person name="Fu T."/>
            <person name="Tang G."/>
            <person name="Zhang D."/>
            <person name="Sun W.-H."/>
            <person name="Liu D.-K."/>
            <person name="Li Y."/>
            <person name="Chen G.-Z."/>
            <person name="Liu X.-D."/>
            <person name="Liao X.-Y."/>
            <person name="Jiang Y.-T."/>
            <person name="Yu X."/>
            <person name="Hao Y."/>
            <person name="Huang J."/>
            <person name="Zhao X.-W."/>
            <person name="Ke S."/>
            <person name="Chen Y.-Y."/>
            <person name="Wu W.-L."/>
            <person name="Hsu J.-L."/>
            <person name="Lin Y.-F."/>
            <person name="Huang M.-D."/>
            <person name="Li C.-Y."/>
            <person name="Huang L."/>
            <person name="Wang Z.-W."/>
            <person name="Zhao X."/>
            <person name="Zhong W.-Y."/>
            <person name="Peng D.-H."/>
            <person name="Ahmad S."/>
            <person name="Lan S."/>
            <person name="Zhang J.-S."/>
            <person name="Tsai W.-C."/>
            <person name="Van De Peer Y."/>
            <person name="Liu Z.-J."/>
        </authorList>
    </citation>
    <scope>NUCLEOTIDE SEQUENCE</scope>
    <source>
        <strain evidence="1">SCP</strain>
        <tissue evidence="1">Leaves</tissue>
    </source>
</reference>
<name>A0AAV9AFR0_ACOGR</name>
<protein>
    <submittedName>
        <fullName evidence="1">Uncharacterized protein</fullName>
    </submittedName>
</protein>
<comment type="caution">
    <text evidence="1">The sequence shown here is derived from an EMBL/GenBank/DDBJ whole genome shotgun (WGS) entry which is preliminary data.</text>
</comment>
<dbReference type="CDD" id="cd00303">
    <property type="entry name" value="retropepsin_like"/>
    <property type="match status" value="1"/>
</dbReference>
<dbReference type="PANTHER" id="PTHR33240">
    <property type="entry name" value="OS08G0508500 PROTEIN"/>
    <property type="match status" value="1"/>
</dbReference>
<proteinExistence type="predicted"/>
<evidence type="ECO:0000313" key="2">
    <source>
        <dbReference type="Proteomes" id="UP001179952"/>
    </source>
</evidence>
<accession>A0AAV9AFR0</accession>
<evidence type="ECO:0000313" key="1">
    <source>
        <dbReference type="EMBL" id="KAK1262851.1"/>
    </source>
</evidence>
<dbReference type="Proteomes" id="UP001179952">
    <property type="component" value="Unassembled WGS sequence"/>
</dbReference>
<dbReference type="Gene3D" id="2.40.70.10">
    <property type="entry name" value="Acid Proteases"/>
    <property type="match status" value="1"/>
</dbReference>
<organism evidence="1 2">
    <name type="scientific">Acorus gramineus</name>
    <name type="common">Dwarf sweet flag</name>
    <dbReference type="NCBI Taxonomy" id="55184"/>
    <lineage>
        <taxon>Eukaryota</taxon>
        <taxon>Viridiplantae</taxon>
        <taxon>Streptophyta</taxon>
        <taxon>Embryophyta</taxon>
        <taxon>Tracheophyta</taxon>
        <taxon>Spermatophyta</taxon>
        <taxon>Magnoliopsida</taxon>
        <taxon>Liliopsida</taxon>
        <taxon>Acoraceae</taxon>
        <taxon>Acorus</taxon>
    </lineage>
</organism>
<gene>
    <name evidence="1" type="ORF">QJS04_geneDACA008540</name>
</gene>